<dbReference type="PANTHER" id="PTHR30194">
    <property type="entry name" value="CROSSOVER JUNCTION ENDODEOXYRIBONUCLEASE RUVC"/>
    <property type="match status" value="1"/>
</dbReference>
<protein>
    <submittedName>
        <fullName evidence="12">Crossover junction endodeoxyribonuclease RuvC</fullName>
        <ecNumber evidence="12">3.1.22.4</ecNumber>
    </submittedName>
</protein>
<dbReference type="InterPro" id="IPR036397">
    <property type="entry name" value="RNaseH_sf"/>
</dbReference>
<keyword evidence="10" id="KW-0233">DNA recombination</keyword>
<keyword evidence="5" id="KW-0255">Endonuclease</keyword>
<evidence type="ECO:0000256" key="5">
    <source>
        <dbReference type="ARBA" id="ARBA00022759"/>
    </source>
</evidence>
<keyword evidence="6" id="KW-0227">DNA damage</keyword>
<dbReference type="Gene3D" id="3.30.420.10">
    <property type="entry name" value="Ribonuclease H-like superfamily/Ribonuclease H"/>
    <property type="match status" value="1"/>
</dbReference>
<dbReference type="EC" id="3.1.22.4" evidence="12"/>
<evidence type="ECO:0000256" key="2">
    <source>
        <dbReference type="ARBA" id="ARBA00022490"/>
    </source>
</evidence>
<keyword evidence="11" id="KW-0234">DNA repair</keyword>
<accession>A0ABR6CR97</accession>
<keyword evidence="13" id="KW-1185">Reference proteome</keyword>
<dbReference type="InterPro" id="IPR002176">
    <property type="entry name" value="X-over_junc_endoDNase_RuvC"/>
</dbReference>
<dbReference type="RefSeq" id="WP_246399354.1">
    <property type="nucleotide sequence ID" value="NZ_JACJHX010000008.1"/>
</dbReference>
<reference evidence="12 13" key="1">
    <citation type="submission" date="2020-08" db="EMBL/GenBank/DDBJ databases">
        <title>Genomic Encyclopedia of Type Strains, Phase IV (KMG-IV): sequencing the most valuable type-strain genomes for metagenomic binning, comparative biology and taxonomic classification.</title>
        <authorList>
            <person name="Goeker M."/>
        </authorList>
    </citation>
    <scope>NUCLEOTIDE SEQUENCE [LARGE SCALE GENOMIC DNA]</scope>
    <source>
        <strain evidence="12 13">DSM 105481</strain>
    </source>
</reference>
<evidence type="ECO:0000256" key="3">
    <source>
        <dbReference type="ARBA" id="ARBA00022722"/>
    </source>
</evidence>
<evidence type="ECO:0000313" key="12">
    <source>
        <dbReference type="EMBL" id="MBA9027558.1"/>
    </source>
</evidence>
<evidence type="ECO:0000256" key="1">
    <source>
        <dbReference type="ARBA" id="ARBA00009518"/>
    </source>
</evidence>
<sequence length="169" mass="18201">MRVLAIDTSMGRPGIALLEVATPKGKPAKPRIIDLSHVTTNASQHHGLRAEIIEAWCVSFIAKHYSKGFDVIVREDFVAKTSKTGHPVYSAWGACDRALNKFGLNFTTPAISQSAVKKAVFGKGKAEKEELAQAVREWTGYIGEFAVDDESDAAAIGLAYLINGGVITK</sequence>
<gene>
    <name evidence="12" type="ORF">HNP81_002848</name>
</gene>
<evidence type="ECO:0000256" key="6">
    <source>
        <dbReference type="ARBA" id="ARBA00022763"/>
    </source>
</evidence>
<evidence type="ECO:0000256" key="10">
    <source>
        <dbReference type="ARBA" id="ARBA00023172"/>
    </source>
</evidence>
<evidence type="ECO:0000313" key="13">
    <source>
        <dbReference type="Proteomes" id="UP000626697"/>
    </source>
</evidence>
<keyword evidence="4" id="KW-0479">Metal-binding</keyword>
<dbReference type="PRINTS" id="PR00696">
    <property type="entry name" value="RSOLVASERUVC"/>
</dbReference>
<dbReference type="Proteomes" id="UP000626697">
    <property type="component" value="Unassembled WGS sequence"/>
</dbReference>
<evidence type="ECO:0000256" key="4">
    <source>
        <dbReference type="ARBA" id="ARBA00022723"/>
    </source>
</evidence>
<keyword evidence="9" id="KW-0238">DNA-binding</keyword>
<organism evidence="12 13">
    <name type="scientific">Peribacillus huizhouensis</name>
    <dbReference type="NCBI Taxonomy" id="1501239"/>
    <lineage>
        <taxon>Bacteria</taxon>
        <taxon>Bacillati</taxon>
        <taxon>Bacillota</taxon>
        <taxon>Bacilli</taxon>
        <taxon>Bacillales</taxon>
        <taxon>Bacillaceae</taxon>
        <taxon>Peribacillus</taxon>
    </lineage>
</organism>
<dbReference type="EMBL" id="JACJHX010000008">
    <property type="protein sequence ID" value="MBA9027558.1"/>
    <property type="molecule type" value="Genomic_DNA"/>
</dbReference>
<dbReference type="PANTHER" id="PTHR30194:SF3">
    <property type="entry name" value="CROSSOVER JUNCTION ENDODEOXYRIBONUCLEASE RUVC"/>
    <property type="match status" value="1"/>
</dbReference>
<name>A0ABR6CR97_9BACI</name>
<keyword evidence="7 12" id="KW-0378">Hydrolase</keyword>
<evidence type="ECO:0000256" key="9">
    <source>
        <dbReference type="ARBA" id="ARBA00023125"/>
    </source>
</evidence>
<evidence type="ECO:0000256" key="7">
    <source>
        <dbReference type="ARBA" id="ARBA00022801"/>
    </source>
</evidence>
<comment type="similarity">
    <text evidence="1">Belongs to the RuvC family.</text>
</comment>
<dbReference type="GO" id="GO:0016787">
    <property type="term" value="F:hydrolase activity"/>
    <property type="evidence" value="ECO:0007669"/>
    <property type="project" value="UniProtKB-KW"/>
</dbReference>
<dbReference type="SUPFAM" id="SSF53098">
    <property type="entry name" value="Ribonuclease H-like"/>
    <property type="match status" value="1"/>
</dbReference>
<keyword evidence="8" id="KW-0460">Magnesium</keyword>
<dbReference type="InterPro" id="IPR012337">
    <property type="entry name" value="RNaseH-like_sf"/>
</dbReference>
<comment type="caution">
    <text evidence="12">The sequence shown here is derived from an EMBL/GenBank/DDBJ whole genome shotgun (WGS) entry which is preliminary data.</text>
</comment>
<keyword evidence="2" id="KW-0963">Cytoplasm</keyword>
<proteinExistence type="inferred from homology"/>
<evidence type="ECO:0000256" key="8">
    <source>
        <dbReference type="ARBA" id="ARBA00022842"/>
    </source>
</evidence>
<evidence type="ECO:0000256" key="11">
    <source>
        <dbReference type="ARBA" id="ARBA00023204"/>
    </source>
</evidence>
<keyword evidence="3" id="KW-0540">Nuclease</keyword>
<dbReference type="Pfam" id="PF02075">
    <property type="entry name" value="RuvC"/>
    <property type="match status" value="1"/>
</dbReference>